<proteinExistence type="predicted"/>
<gene>
    <name evidence="2" type="ORF">D0Q02_21880</name>
</gene>
<evidence type="ECO:0000313" key="3">
    <source>
        <dbReference type="Proteomes" id="UP000262621"/>
    </source>
</evidence>
<protein>
    <submittedName>
        <fullName evidence="2">Uncharacterized protein</fullName>
    </submittedName>
</protein>
<organism evidence="2 3">
    <name type="scientific">Micromonospora craniellae</name>
    <dbReference type="NCBI Taxonomy" id="2294034"/>
    <lineage>
        <taxon>Bacteria</taxon>
        <taxon>Bacillati</taxon>
        <taxon>Actinomycetota</taxon>
        <taxon>Actinomycetes</taxon>
        <taxon>Micromonosporales</taxon>
        <taxon>Micromonosporaceae</taxon>
        <taxon>Micromonospora</taxon>
    </lineage>
</organism>
<comment type="caution">
    <text evidence="2">The sequence shown here is derived from an EMBL/GenBank/DDBJ whole genome shotgun (WGS) entry which is preliminary data.</text>
</comment>
<reference evidence="2 3" key="1">
    <citation type="submission" date="2018-08" db="EMBL/GenBank/DDBJ databases">
        <title>Verrucosispora craniellae sp. nov., isolated from a marine sponge in the South China Sea.</title>
        <authorList>
            <person name="Li L."/>
            <person name="Lin H.W."/>
        </authorList>
    </citation>
    <scope>NUCLEOTIDE SEQUENCE [LARGE SCALE GENOMIC DNA]</scope>
    <source>
        <strain evidence="2 3">LHW63014</strain>
    </source>
</reference>
<dbReference type="AlphaFoldDB" id="A0A372FUZ0"/>
<evidence type="ECO:0000313" key="2">
    <source>
        <dbReference type="EMBL" id="RFS44553.1"/>
    </source>
</evidence>
<dbReference type="RefSeq" id="WP_117229894.1">
    <property type="nucleotide sequence ID" value="NZ_CP061725.1"/>
</dbReference>
<dbReference type="Proteomes" id="UP000262621">
    <property type="component" value="Unassembled WGS sequence"/>
</dbReference>
<sequence length="122" mass="12385">MVRSGRVGSRQSAADGTSAAQVTVMARGGTGDGLLGPLLEIRGSSGPVVAVAVLVGTLIDDLRLAVLVGVLAGLVEWQAERRAESMTRVRAPTTAEARGRRGGSCGRGGRVDVPGPRGPREG</sequence>
<keyword evidence="3" id="KW-1185">Reference proteome</keyword>
<evidence type="ECO:0000256" key="1">
    <source>
        <dbReference type="SAM" id="MobiDB-lite"/>
    </source>
</evidence>
<accession>A0A372FUZ0</accession>
<feature type="region of interest" description="Disordered" evidence="1">
    <location>
        <begin position="83"/>
        <end position="122"/>
    </location>
</feature>
<name>A0A372FUZ0_9ACTN</name>
<dbReference type="EMBL" id="QVFU01000028">
    <property type="protein sequence ID" value="RFS44553.1"/>
    <property type="molecule type" value="Genomic_DNA"/>
</dbReference>